<comment type="caution">
    <text evidence="1">The sequence shown here is derived from an EMBL/GenBank/DDBJ whole genome shotgun (WGS) entry which is preliminary data.</text>
</comment>
<name>A0A941I7T5_9BURK</name>
<keyword evidence="2" id="KW-1185">Reference proteome</keyword>
<accession>A0A941I7T5</accession>
<organism evidence="1 2">
    <name type="scientific">Undibacterium luofuense</name>
    <dbReference type="NCBI Taxonomy" id="2828733"/>
    <lineage>
        <taxon>Bacteria</taxon>
        <taxon>Pseudomonadati</taxon>
        <taxon>Pseudomonadota</taxon>
        <taxon>Betaproteobacteria</taxon>
        <taxon>Burkholderiales</taxon>
        <taxon>Oxalobacteraceae</taxon>
        <taxon>Undibacterium</taxon>
    </lineage>
</organism>
<evidence type="ECO:0000313" key="2">
    <source>
        <dbReference type="Proteomes" id="UP000680067"/>
    </source>
</evidence>
<dbReference type="Proteomes" id="UP000680067">
    <property type="component" value="Unassembled WGS sequence"/>
</dbReference>
<evidence type="ECO:0000313" key="1">
    <source>
        <dbReference type="EMBL" id="MBR7782168.1"/>
    </source>
</evidence>
<dbReference type="EMBL" id="JAGSPN010000005">
    <property type="protein sequence ID" value="MBR7782168.1"/>
    <property type="molecule type" value="Genomic_DNA"/>
</dbReference>
<proteinExistence type="predicted"/>
<reference evidence="1" key="1">
    <citation type="submission" date="2021-04" db="EMBL/GenBank/DDBJ databases">
        <title>novel species isolated from subtropical streams in China.</title>
        <authorList>
            <person name="Lu H."/>
        </authorList>
    </citation>
    <scope>NUCLEOTIDE SEQUENCE</scope>
    <source>
        <strain evidence="1">LFS511W</strain>
    </source>
</reference>
<sequence length="146" mass="16328">MELIFVIAVGVFVYLKFFKKKKASKNDEKSFNELVGTAKYSVYQNNSGIAIRADGSIVLSENGVSKSYTADDIREFSTNFTPVTYAGGTGLAGTAQQLAQNARSKAETGLFIMVKDVDQPKWHIKIYSEKELARWMEILRQEVSDQ</sequence>
<dbReference type="InterPro" id="IPR031863">
    <property type="entry name" value="DUF4755"/>
</dbReference>
<protein>
    <submittedName>
        <fullName evidence="1">DUF4755 domain-containing protein</fullName>
    </submittedName>
</protein>
<dbReference type="Pfam" id="PF15947">
    <property type="entry name" value="DUF4755"/>
    <property type="match status" value="1"/>
</dbReference>
<dbReference type="RefSeq" id="WP_212687513.1">
    <property type="nucleotide sequence ID" value="NZ_JAGSPN010000005.1"/>
</dbReference>
<gene>
    <name evidence="1" type="ORF">KDM89_08450</name>
</gene>
<dbReference type="AlphaFoldDB" id="A0A941I7T5"/>